<reference evidence="2 3" key="1">
    <citation type="journal article" date="2014" name="Agronomy (Basel)">
        <title>A Draft Genome Sequence for Ensete ventricosum, the Drought-Tolerant Tree Against Hunger.</title>
        <authorList>
            <person name="Harrison J."/>
            <person name="Moore K.A."/>
            <person name="Paszkiewicz K."/>
            <person name="Jones T."/>
            <person name="Grant M."/>
            <person name="Ambacheew D."/>
            <person name="Muzemil S."/>
            <person name="Studholme D.J."/>
        </authorList>
    </citation>
    <scope>NUCLEOTIDE SEQUENCE [LARGE SCALE GENOMIC DNA]</scope>
</reference>
<organism evidence="2 3">
    <name type="scientific">Ensete ventricosum</name>
    <name type="common">Abyssinian banana</name>
    <name type="synonym">Musa ensete</name>
    <dbReference type="NCBI Taxonomy" id="4639"/>
    <lineage>
        <taxon>Eukaryota</taxon>
        <taxon>Viridiplantae</taxon>
        <taxon>Streptophyta</taxon>
        <taxon>Embryophyta</taxon>
        <taxon>Tracheophyta</taxon>
        <taxon>Spermatophyta</taxon>
        <taxon>Magnoliopsida</taxon>
        <taxon>Liliopsida</taxon>
        <taxon>Zingiberales</taxon>
        <taxon>Musaceae</taxon>
        <taxon>Ensete</taxon>
    </lineage>
</organism>
<dbReference type="Proteomes" id="UP000287651">
    <property type="component" value="Unassembled WGS sequence"/>
</dbReference>
<dbReference type="AlphaFoldDB" id="A0A426XN26"/>
<evidence type="ECO:0000313" key="2">
    <source>
        <dbReference type="EMBL" id="RRT40897.1"/>
    </source>
</evidence>
<comment type="caution">
    <text evidence="2">The sequence shown here is derived from an EMBL/GenBank/DDBJ whole genome shotgun (WGS) entry which is preliminary data.</text>
</comment>
<sequence length="129" mass="14446">MYQSACESVREPATGRSTRYSPISDDTGLFRAVMIEISTYQLDYGLAVTREEEASREKEGRRGRSKKREKENRENLDVKPFLDPDPVLPFVDNPDPGGNGEATARVAEEAISFIASSVTLRLLLCHVLR</sequence>
<accession>A0A426XN26</accession>
<feature type="region of interest" description="Disordered" evidence="1">
    <location>
        <begin position="48"/>
        <end position="102"/>
    </location>
</feature>
<feature type="compositionally biased region" description="Basic and acidic residues" evidence="1">
    <location>
        <begin position="49"/>
        <end position="82"/>
    </location>
</feature>
<name>A0A426XN26_ENSVE</name>
<dbReference type="EMBL" id="AMZH03019021">
    <property type="protein sequence ID" value="RRT40897.1"/>
    <property type="molecule type" value="Genomic_DNA"/>
</dbReference>
<evidence type="ECO:0000313" key="3">
    <source>
        <dbReference type="Proteomes" id="UP000287651"/>
    </source>
</evidence>
<gene>
    <name evidence="2" type="ORF">B296_00058214</name>
</gene>
<evidence type="ECO:0000256" key="1">
    <source>
        <dbReference type="SAM" id="MobiDB-lite"/>
    </source>
</evidence>
<proteinExistence type="predicted"/>
<protein>
    <submittedName>
        <fullName evidence="2">Uncharacterized protein</fullName>
    </submittedName>
</protein>
<feature type="region of interest" description="Disordered" evidence="1">
    <location>
        <begin position="1"/>
        <end position="24"/>
    </location>
</feature>